<proteinExistence type="predicted"/>
<dbReference type="Proteomes" id="UP000267821">
    <property type="component" value="Unassembled WGS sequence"/>
</dbReference>
<protein>
    <submittedName>
        <fullName evidence="2">Uncharacterized protein</fullName>
    </submittedName>
</protein>
<feature type="compositionally biased region" description="Polar residues" evidence="1">
    <location>
        <begin position="52"/>
        <end position="75"/>
    </location>
</feature>
<feature type="compositionally biased region" description="Low complexity" evidence="1">
    <location>
        <begin position="76"/>
        <end position="93"/>
    </location>
</feature>
<dbReference type="InParanoid" id="A0A3N4MAI9"/>
<name>A0A3N4MAI9_9PEZI</name>
<evidence type="ECO:0000256" key="1">
    <source>
        <dbReference type="SAM" id="MobiDB-lite"/>
    </source>
</evidence>
<gene>
    <name evidence="2" type="ORF">L211DRAFT_645301</name>
</gene>
<keyword evidence="3" id="KW-1185">Reference proteome</keyword>
<dbReference type="AlphaFoldDB" id="A0A3N4MAI9"/>
<evidence type="ECO:0000313" key="3">
    <source>
        <dbReference type="Proteomes" id="UP000267821"/>
    </source>
</evidence>
<feature type="region of interest" description="Disordered" evidence="1">
    <location>
        <begin position="52"/>
        <end position="110"/>
    </location>
</feature>
<reference evidence="2 3" key="1">
    <citation type="journal article" date="2018" name="Nat. Ecol. Evol.">
        <title>Pezizomycetes genomes reveal the molecular basis of ectomycorrhizal truffle lifestyle.</title>
        <authorList>
            <person name="Murat C."/>
            <person name="Payen T."/>
            <person name="Noel B."/>
            <person name="Kuo A."/>
            <person name="Morin E."/>
            <person name="Chen J."/>
            <person name="Kohler A."/>
            <person name="Krizsan K."/>
            <person name="Balestrini R."/>
            <person name="Da Silva C."/>
            <person name="Montanini B."/>
            <person name="Hainaut M."/>
            <person name="Levati E."/>
            <person name="Barry K.W."/>
            <person name="Belfiori B."/>
            <person name="Cichocki N."/>
            <person name="Clum A."/>
            <person name="Dockter R.B."/>
            <person name="Fauchery L."/>
            <person name="Guy J."/>
            <person name="Iotti M."/>
            <person name="Le Tacon F."/>
            <person name="Lindquist E.A."/>
            <person name="Lipzen A."/>
            <person name="Malagnac F."/>
            <person name="Mello A."/>
            <person name="Molinier V."/>
            <person name="Miyauchi S."/>
            <person name="Poulain J."/>
            <person name="Riccioni C."/>
            <person name="Rubini A."/>
            <person name="Sitrit Y."/>
            <person name="Splivallo R."/>
            <person name="Traeger S."/>
            <person name="Wang M."/>
            <person name="Zifcakova L."/>
            <person name="Wipf D."/>
            <person name="Zambonelli A."/>
            <person name="Paolocci F."/>
            <person name="Nowrousian M."/>
            <person name="Ottonello S."/>
            <person name="Baldrian P."/>
            <person name="Spatafora J.W."/>
            <person name="Henrissat B."/>
            <person name="Nagy L.G."/>
            <person name="Aury J.M."/>
            <person name="Wincker P."/>
            <person name="Grigoriev I.V."/>
            <person name="Bonfante P."/>
            <person name="Martin F.M."/>
        </authorList>
    </citation>
    <scope>NUCLEOTIDE SEQUENCE [LARGE SCALE GENOMIC DNA]</scope>
    <source>
        <strain evidence="2 3">ATCC MYA-4762</strain>
    </source>
</reference>
<sequence>MISHSPDQPFGCRVCPKCSIRFKQEKDQKRHCMERCKHRGCCINGVCQLQTSTPQSAQNTPNTQTPQYSPNRQNRTSPPFSSYSQSPQQQTPYINRNVGLNPVDSQSQHIPQSVLSHFTGDAEAMKQQSPHFRPNPASGVPVVQSAPALSSNSALATVIQSEQSKELKLGEDRIAQEVHYRRLGQIEEDIYNPLLAFVTQVELNPASHLGNGSESTTWEVLSVDEIFSEWIESFDTN</sequence>
<dbReference type="EMBL" id="ML121533">
    <property type="protein sequence ID" value="RPB26655.1"/>
    <property type="molecule type" value="Genomic_DNA"/>
</dbReference>
<accession>A0A3N4MAI9</accession>
<organism evidence="2 3">
    <name type="scientific">Terfezia boudieri ATCC MYA-4762</name>
    <dbReference type="NCBI Taxonomy" id="1051890"/>
    <lineage>
        <taxon>Eukaryota</taxon>
        <taxon>Fungi</taxon>
        <taxon>Dikarya</taxon>
        <taxon>Ascomycota</taxon>
        <taxon>Pezizomycotina</taxon>
        <taxon>Pezizomycetes</taxon>
        <taxon>Pezizales</taxon>
        <taxon>Pezizaceae</taxon>
        <taxon>Terfezia</taxon>
    </lineage>
</organism>
<evidence type="ECO:0000313" key="2">
    <source>
        <dbReference type="EMBL" id="RPB26655.1"/>
    </source>
</evidence>